<reference evidence="4 5" key="1">
    <citation type="journal article" date="2018" name="BMC Genomics">
        <title>Genomic comparison of Trypanosoma conorhini and Trypanosoma rangeli to Trypanosoma cruzi strains of high and low virulence.</title>
        <authorList>
            <person name="Bradwell K.R."/>
            <person name="Koparde V.N."/>
            <person name="Matveyev A.V."/>
            <person name="Serrano M.G."/>
            <person name="Alves J.M."/>
            <person name="Parikh H."/>
            <person name="Huang B."/>
            <person name="Lee V."/>
            <person name="Espinosa-Alvarez O."/>
            <person name="Ortiz P.A."/>
            <person name="Costa-Martins A.G."/>
            <person name="Teixeira M.M."/>
            <person name="Buck G.A."/>
        </authorList>
    </citation>
    <scope>NUCLEOTIDE SEQUENCE [LARGE SCALE GENOMIC DNA]</scope>
    <source>
        <strain evidence="4 5">025E</strain>
    </source>
</reference>
<dbReference type="PANTHER" id="PTHR12277">
    <property type="entry name" value="ALPHA/BETA HYDROLASE DOMAIN-CONTAINING PROTEIN"/>
    <property type="match status" value="1"/>
</dbReference>
<organism evidence="4 5">
    <name type="scientific">Trypanosoma conorhini</name>
    <dbReference type="NCBI Taxonomy" id="83891"/>
    <lineage>
        <taxon>Eukaryota</taxon>
        <taxon>Discoba</taxon>
        <taxon>Euglenozoa</taxon>
        <taxon>Kinetoplastea</taxon>
        <taxon>Metakinetoplastina</taxon>
        <taxon>Trypanosomatida</taxon>
        <taxon>Trypanosomatidae</taxon>
        <taxon>Trypanosoma</taxon>
    </lineage>
</organism>
<gene>
    <name evidence="4" type="ORF">Tco025E_06861</name>
</gene>
<comment type="caution">
    <text evidence="4">The sequence shown here is derived from an EMBL/GenBank/DDBJ whole genome shotgun (WGS) entry which is preliminary data.</text>
</comment>
<dbReference type="Proteomes" id="UP000284403">
    <property type="component" value="Unassembled WGS sequence"/>
</dbReference>
<dbReference type="AlphaFoldDB" id="A0A3R7N062"/>
<dbReference type="OrthoDB" id="10249433at2759"/>
<feature type="region of interest" description="Disordered" evidence="1">
    <location>
        <begin position="83"/>
        <end position="118"/>
    </location>
</feature>
<name>A0A3R7N062_9TRYP</name>
<keyword evidence="2" id="KW-0472">Membrane</keyword>
<dbReference type="PANTHER" id="PTHR12277:SF81">
    <property type="entry name" value="PROTEIN ABHD13"/>
    <property type="match status" value="1"/>
</dbReference>
<evidence type="ECO:0000256" key="1">
    <source>
        <dbReference type="SAM" id="MobiDB-lite"/>
    </source>
</evidence>
<keyword evidence="2" id="KW-1133">Transmembrane helix</keyword>
<keyword evidence="5" id="KW-1185">Reference proteome</keyword>
<keyword evidence="2" id="KW-0812">Transmembrane</keyword>
<dbReference type="Gene3D" id="3.40.50.1820">
    <property type="entry name" value="alpha/beta hydrolase"/>
    <property type="match status" value="1"/>
</dbReference>
<dbReference type="GeneID" id="40320472"/>
<dbReference type="GO" id="GO:0016020">
    <property type="term" value="C:membrane"/>
    <property type="evidence" value="ECO:0007669"/>
    <property type="project" value="TreeGrafter"/>
</dbReference>
<dbReference type="GO" id="GO:0008474">
    <property type="term" value="F:palmitoyl-(protein) hydrolase activity"/>
    <property type="evidence" value="ECO:0007669"/>
    <property type="project" value="TreeGrafter"/>
</dbReference>
<dbReference type="InterPro" id="IPR022742">
    <property type="entry name" value="Hydrolase_4"/>
</dbReference>
<dbReference type="Pfam" id="PF12146">
    <property type="entry name" value="Hydrolase_4"/>
    <property type="match status" value="1"/>
</dbReference>
<feature type="transmembrane region" description="Helical" evidence="2">
    <location>
        <begin position="6"/>
        <end position="28"/>
    </location>
</feature>
<dbReference type="SUPFAM" id="SSF53474">
    <property type="entry name" value="alpha/beta-Hydrolases"/>
    <property type="match status" value="1"/>
</dbReference>
<evidence type="ECO:0000313" key="5">
    <source>
        <dbReference type="Proteomes" id="UP000284403"/>
    </source>
</evidence>
<evidence type="ECO:0000259" key="3">
    <source>
        <dbReference type="Pfam" id="PF12146"/>
    </source>
</evidence>
<dbReference type="EMBL" id="MKKU01000476">
    <property type="protein sequence ID" value="RNF10717.1"/>
    <property type="molecule type" value="Genomic_DNA"/>
</dbReference>
<accession>A0A3R7N062</accession>
<feature type="domain" description="Serine aminopeptidase S33" evidence="3">
    <location>
        <begin position="128"/>
        <end position="263"/>
    </location>
</feature>
<dbReference type="RefSeq" id="XP_029226266.1">
    <property type="nucleotide sequence ID" value="XM_029373729.1"/>
</dbReference>
<dbReference type="InterPro" id="IPR029058">
    <property type="entry name" value="AB_hydrolase_fold"/>
</dbReference>
<protein>
    <submittedName>
        <fullName evidence="4">Bem46-like serine peptidase</fullName>
    </submittedName>
</protein>
<sequence>MEVLEYIVSCSFWGCVILGFFSLFLVALSYRLREKQNRFLYFPENPAESTVTCENPVDSGFVNTDSVHVRTADGVTLRGFMMWPPPEQQPAPQGDPKVSCRSQNSGLGAGPFSPRSSTANGDVLTSVPRYAIVYFHGNAGNVGHRIPIAALLTTKHRCAVLMMDYRGFGLSDSVPPTEEGLKLDAQACLEYVWNHPRVPHGRIFVMGTSLGGAVAIHLASRPANMNRIAGLIVENTFTSISDMASVLARVAVRQLVTRCPALWICLFDYYVKPLCLRIGWRNLDLVERVRAPMLFLSGAGDEVVPAWQMQRLYAAAAKSKSLRRFVGFPEGKHNTLPLLGGYSDVIDEFAQEVLRSEAEVV</sequence>
<evidence type="ECO:0000256" key="2">
    <source>
        <dbReference type="SAM" id="Phobius"/>
    </source>
</evidence>
<evidence type="ECO:0000313" key="4">
    <source>
        <dbReference type="EMBL" id="RNF10717.1"/>
    </source>
</evidence>
<proteinExistence type="predicted"/>